<evidence type="ECO:0000313" key="2">
    <source>
        <dbReference type="EMBL" id="PQM41539.1"/>
    </source>
</evidence>
<evidence type="ECO:0000256" key="1">
    <source>
        <dbReference type="SAM" id="MobiDB-lite"/>
    </source>
</evidence>
<feature type="region of interest" description="Disordered" evidence="1">
    <location>
        <begin position="15"/>
        <end position="48"/>
    </location>
</feature>
<dbReference type="Proteomes" id="UP000250321">
    <property type="component" value="Unassembled WGS sequence"/>
</dbReference>
<comment type="caution">
    <text evidence="2">The sequence shown here is derived from an EMBL/GenBank/DDBJ whole genome shotgun (WGS) entry which is preliminary data.</text>
</comment>
<protein>
    <submittedName>
        <fullName evidence="2">Uncharacterized protein</fullName>
    </submittedName>
</protein>
<accession>A0A314V2N8</accession>
<name>A0A314V2N8_PRUYE</name>
<gene>
    <name evidence="2" type="ORF">Pyn_16943</name>
</gene>
<proteinExistence type="predicted"/>
<evidence type="ECO:0000313" key="3">
    <source>
        <dbReference type="Proteomes" id="UP000250321"/>
    </source>
</evidence>
<organism evidence="2 3">
    <name type="scientific">Prunus yedoensis var. nudiflora</name>
    <dbReference type="NCBI Taxonomy" id="2094558"/>
    <lineage>
        <taxon>Eukaryota</taxon>
        <taxon>Viridiplantae</taxon>
        <taxon>Streptophyta</taxon>
        <taxon>Embryophyta</taxon>
        <taxon>Tracheophyta</taxon>
        <taxon>Spermatophyta</taxon>
        <taxon>Magnoliopsida</taxon>
        <taxon>eudicotyledons</taxon>
        <taxon>Gunneridae</taxon>
        <taxon>Pentapetalae</taxon>
        <taxon>rosids</taxon>
        <taxon>fabids</taxon>
        <taxon>Rosales</taxon>
        <taxon>Rosaceae</taxon>
        <taxon>Amygdaloideae</taxon>
        <taxon>Amygdaleae</taxon>
        <taxon>Prunus</taxon>
    </lineage>
</organism>
<keyword evidence="3" id="KW-1185">Reference proteome</keyword>
<reference evidence="2 3" key="1">
    <citation type="submission" date="2018-02" db="EMBL/GenBank/DDBJ databases">
        <title>Draft genome of wild Prunus yedoensis var. nudiflora.</title>
        <authorList>
            <person name="Baek S."/>
            <person name="Kim J.-H."/>
            <person name="Choi K."/>
            <person name="Kim G.-B."/>
            <person name="Cho A."/>
            <person name="Jang H."/>
            <person name="Shin C.-H."/>
            <person name="Yu H.-J."/>
            <person name="Mun J.-H."/>
        </authorList>
    </citation>
    <scope>NUCLEOTIDE SEQUENCE [LARGE SCALE GENOMIC DNA]</scope>
    <source>
        <strain evidence="3">cv. Jeju island</strain>
        <tissue evidence="2">Leaf</tissue>
    </source>
</reference>
<sequence length="127" mass="14426">MVGNFIWSLLVDSESSESLYSSSVEASSEGDKEEVNQTESEFEPPILESEFELEPMEDKIRKLKKKYETNVWGSGEGSFVLGGLSEEYKCKTCACLRELRLLEGCFGSIEEPKRSEFKEGWKKLHIA</sequence>
<dbReference type="AlphaFoldDB" id="A0A314V2N8"/>
<feature type="compositionally biased region" description="Low complexity" evidence="1">
    <location>
        <begin position="15"/>
        <end position="27"/>
    </location>
</feature>
<dbReference type="EMBL" id="PJQY01002950">
    <property type="protein sequence ID" value="PQM41539.1"/>
    <property type="molecule type" value="Genomic_DNA"/>
</dbReference>